<feature type="compositionally biased region" description="Polar residues" evidence="1">
    <location>
        <begin position="1"/>
        <end position="10"/>
    </location>
</feature>
<gene>
    <name evidence="3" type="ORF">SAMN04488063_0046</name>
</gene>
<sequence length="575" mass="61013">MDAHSSTQLMTRPGRSTRDESADRTTRRSFLACLGSLGLGTVGTATGRTSTATGSQGTDSPPVERPFADLDELEAFVDDVVAERIETTTPGATVAIVSGDAPILTKGYGTADVDADVPVRADETVFRVGSVGKLVTYTAVMQGVARGVLDLDTDVNSYLGDSGVTIPSAYDAPVTLRHLGTHTAGFESKLDPDIVDDPAAVDSLETVLIDQQRSRVRQPGELVGYSNYGAGLAGHVVAEAHDTTFEEYVQSEIFDPLGMTHGTFAQPVPAGHPGGLAAPHVREGESLRVADDVYINMRPAGSLSATATDMAAFMSAHLGDGAVGDTRILDAGTAKKMHSRHHVRHPAVTNWRYGFHEYGNPDADLIGHSGATVNFRSYLLLAPDHDVGVFVAYNSNPSEGPKAVVDEIVAEYGLQHAPTTPTPTSRPGGRERAETVAGEYSLSYLPQSGPLQVVDLIERLTVEPAANGGLRTTTLDGDARRWVETEPYVFEAVGGHDVLAFEVTDGEVNVLNVNSEPTGVYQPVPFHERQLVAGGVLGTAVSGFGLSLAGWGGYSAWQQWKQCRTEDNSETENTE</sequence>
<dbReference type="AlphaFoldDB" id="A0A1I2WXQ5"/>
<feature type="compositionally biased region" description="Basic and acidic residues" evidence="1">
    <location>
        <begin position="16"/>
        <end position="25"/>
    </location>
</feature>
<dbReference type="PANTHER" id="PTHR46825:SF9">
    <property type="entry name" value="BETA-LACTAMASE-RELATED DOMAIN-CONTAINING PROTEIN"/>
    <property type="match status" value="1"/>
</dbReference>
<dbReference type="Proteomes" id="UP000198876">
    <property type="component" value="Unassembled WGS sequence"/>
</dbReference>
<dbReference type="InterPro" id="IPR012338">
    <property type="entry name" value="Beta-lactam/transpept-like"/>
</dbReference>
<reference evidence="4" key="1">
    <citation type="submission" date="2016-10" db="EMBL/GenBank/DDBJ databases">
        <authorList>
            <person name="Varghese N."/>
            <person name="Submissions S."/>
        </authorList>
    </citation>
    <scope>NUCLEOTIDE SEQUENCE [LARGE SCALE GENOMIC DNA]</scope>
    <source>
        <strain evidence="4">CGMCC 1.7739</strain>
    </source>
</reference>
<protein>
    <submittedName>
        <fullName evidence="3">CubicO group peptidase, beta-lactamase class C family</fullName>
    </submittedName>
</protein>
<feature type="domain" description="Beta-lactamase-related" evidence="2">
    <location>
        <begin position="78"/>
        <end position="411"/>
    </location>
</feature>
<name>A0A1I2WXQ5_9EURY</name>
<keyword evidence="4" id="KW-1185">Reference proteome</keyword>
<proteinExistence type="predicted"/>
<accession>A0A1I2WXQ5</accession>
<dbReference type="SUPFAM" id="SSF56601">
    <property type="entry name" value="beta-lactamase/transpeptidase-like"/>
    <property type="match status" value="1"/>
</dbReference>
<dbReference type="Pfam" id="PF00144">
    <property type="entry name" value="Beta-lactamase"/>
    <property type="match status" value="1"/>
</dbReference>
<dbReference type="PANTHER" id="PTHR46825">
    <property type="entry name" value="D-ALANYL-D-ALANINE-CARBOXYPEPTIDASE/ENDOPEPTIDASE AMPH"/>
    <property type="match status" value="1"/>
</dbReference>
<feature type="compositionally biased region" description="Low complexity" evidence="1">
    <location>
        <begin position="44"/>
        <end position="58"/>
    </location>
</feature>
<evidence type="ECO:0000313" key="3">
    <source>
        <dbReference type="EMBL" id="SFH06078.1"/>
    </source>
</evidence>
<feature type="region of interest" description="Disordered" evidence="1">
    <location>
        <begin position="1"/>
        <end position="25"/>
    </location>
</feature>
<dbReference type="InterPro" id="IPR050491">
    <property type="entry name" value="AmpC-like"/>
</dbReference>
<evidence type="ECO:0000259" key="2">
    <source>
        <dbReference type="Pfam" id="PF00144"/>
    </source>
</evidence>
<dbReference type="InterPro" id="IPR001466">
    <property type="entry name" value="Beta-lactam-related"/>
</dbReference>
<organism evidence="3 4">
    <name type="scientific">Halopelagius inordinatus</name>
    <dbReference type="NCBI Taxonomy" id="553467"/>
    <lineage>
        <taxon>Archaea</taxon>
        <taxon>Methanobacteriati</taxon>
        <taxon>Methanobacteriota</taxon>
        <taxon>Stenosarchaea group</taxon>
        <taxon>Halobacteria</taxon>
        <taxon>Halobacteriales</taxon>
        <taxon>Haloferacaceae</taxon>
    </lineage>
</organism>
<dbReference type="STRING" id="553467.SAMN04488063_0046"/>
<evidence type="ECO:0000256" key="1">
    <source>
        <dbReference type="SAM" id="MobiDB-lite"/>
    </source>
</evidence>
<feature type="region of interest" description="Disordered" evidence="1">
    <location>
        <begin position="44"/>
        <end position="63"/>
    </location>
</feature>
<evidence type="ECO:0000313" key="4">
    <source>
        <dbReference type="Proteomes" id="UP000198876"/>
    </source>
</evidence>
<dbReference type="Gene3D" id="3.40.710.10">
    <property type="entry name" value="DD-peptidase/beta-lactamase superfamily"/>
    <property type="match status" value="1"/>
</dbReference>
<dbReference type="EMBL" id="FOOQ01000011">
    <property type="protein sequence ID" value="SFH06078.1"/>
    <property type="molecule type" value="Genomic_DNA"/>
</dbReference>